<reference evidence="7" key="1">
    <citation type="journal article" date="2019" name="Int. J. Syst. Evol. Microbiol.">
        <title>The Global Catalogue of Microorganisms (GCM) 10K type strain sequencing project: providing services to taxonomists for standard genome sequencing and annotation.</title>
        <authorList>
            <consortium name="The Broad Institute Genomics Platform"/>
            <consortium name="The Broad Institute Genome Sequencing Center for Infectious Disease"/>
            <person name="Wu L."/>
            <person name="Ma J."/>
        </authorList>
    </citation>
    <scope>NUCLEOTIDE SEQUENCE [LARGE SCALE GENOMIC DNA]</scope>
    <source>
        <strain evidence="7">CGMCC 4.7241</strain>
    </source>
</reference>
<dbReference type="EC" id="1.-.-.-" evidence="6"/>
<dbReference type="InterPro" id="IPR011251">
    <property type="entry name" value="Luciferase-like_dom"/>
</dbReference>
<dbReference type="SUPFAM" id="SSF51679">
    <property type="entry name" value="Bacterial luciferase-like"/>
    <property type="match status" value="1"/>
</dbReference>
<sequence>MKLGISLPVGPGDVPDVASTTWELARDVAVAAEANGLDSVWLADHFGMHESWTLLSACAAVTERVELGTIVVCATFRNPGLMANMAATLDMVSGGRLILGIGCGNDETEHRAFGFPNDYRVSRFEEWLEIVVRLLRAETVTFEGRFHQVHEARIEPPPQRLIPTFVAAGGPRMRAITEQWADARLAAWHGAPQRTLDLEGGALPPYTGIVIRYPDQPPVRRPEPYAIVGSDEEVAAVLAEYAALGVEHLLVHTEPISIRSVERLAEAWRIARGLMLGDRGQLSG</sequence>
<dbReference type="PANTHER" id="PTHR42847:SF4">
    <property type="entry name" value="ALKANESULFONATE MONOOXYGENASE-RELATED"/>
    <property type="match status" value="1"/>
</dbReference>
<evidence type="ECO:0000313" key="6">
    <source>
        <dbReference type="EMBL" id="MFC3761343.1"/>
    </source>
</evidence>
<keyword evidence="1" id="KW-0285">Flavoprotein</keyword>
<keyword evidence="7" id="KW-1185">Reference proteome</keyword>
<keyword evidence="4" id="KW-0503">Monooxygenase</keyword>
<comment type="caution">
    <text evidence="6">The sequence shown here is derived from an EMBL/GenBank/DDBJ whole genome shotgun (WGS) entry which is preliminary data.</text>
</comment>
<dbReference type="GO" id="GO:0016491">
    <property type="term" value="F:oxidoreductase activity"/>
    <property type="evidence" value="ECO:0007669"/>
    <property type="project" value="UniProtKB-KW"/>
</dbReference>
<dbReference type="PANTHER" id="PTHR42847">
    <property type="entry name" value="ALKANESULFONATE MONOOXYGENASE"/>
    <property type="match status" value="1"/>
</dbReference>
<evidence type="ECO:0000313" key="7">
    <source>
        <dbReference type="Proteomes" id="UP001595699"/>
    </source>
</evidence>
<evidence type="ECO:0000256" key="4">
    <source>
        <dbReference type="ARBA" id="ARBA00023033"/>
    </source>
</evidence>
<dbReference type="Gene3D" id="3.20.20.30">
    <property type="entry name" value="Luciferase-like domain"/>
    <property type="match status" value="1"/>
</dbReference>
<keyword evidence="3 6" id="KW-0560">Oxidoreductase</keyword>
<protein>
    <submittedName>
        <fullName evidence="6">LLM class flavin-dependent oxidoreductase</fullName>
        <ecNumber evidence="6">1.-.-.-</ecNumber>
    </submittedName>
</protein>
<dbReference type="InterPro" id="IPR050172">
    <property type="entry name" value="SsuD_RutA_monooxygenase"/>
</dbReference>
<evidence type="ECO:0000256" key="2">
    <source>
        <dbReference type="ARBA" id="ARBA00022643"/>
    </source>
</evidence>
<dbReference type="Pfam" id="PF00296">
    <property type="entry name" value="Bac_luciferase"/>
    <property type="match status" value="1"/>
</dbReference>
<evidence type="ECO:0000259" key="5">
    <source>
        <dbReference type="Pfam" id="PF00296"/>
    </source>
</evidence>
<dbReference type="Proteomes" id="UP001595699">
    <property type="component" value="Unassembled WGS sequence"/>
</dbReference>
<organism evidence="6 7">
    <name type="scientific">Tenggerimyces flavus</name>
    <dbReference type="NCBI Taxonomy" id="1708749"/>
    <lineage>
        <taxon>Bacteria</taxon>
        <taxon>Bacillati</taxon>
        <taxon>Actinomycetota</taxon>
        <taxon>Actinomycetes</taxon>
        <taxon>Propionibacteriales</taxon>
        <taxon>Nocardioidaceae</taxon>
        <taxon>Tenggerimyces</taxon>
    </lineage>
</organism>
<proteinExistence type="predicted"/>
<accession>A0ABV7Y9A1</accession>
<dbReference type="InterPro" id="IPR036661">
    <property type="entry name" value="Luciferase-like_sf"/>
</dbReference>
<gene>
    <name evidence="6" type="ORF">ACFOUW_10865</name>
</gene>
<dbReference type="EMBL" id="JBHRZH010000008">
    <property type="protein sequence ID" value="MFC3761343.1"/>
    <property type="molecule type" value="Genomic_DNA"/>
</dbReference>
<feature type="domain" description="Luciferase-like" evidence="5">
    <location>
        <begin position="1"/>
        <end position="187"/>
    </location>
</feature>
<evidence type="ECO:0000256" key="3">
    <source>
        <dbReference type="ARBA" id="ARBA00023002"/>
    </source>
</evidence>
<keyword evidence="2" id="KW-0288">FMN</keyword>
<name>A0ABV7Y9A1_9ACTN</name>
<dbReference type="RefSeq" id="WP_205118412.1">
    <property type="nucleotide sequence ID" value="NZ_JAFBCM010000001.1"/>
</dbReference>
<evidence type="ECO:0000256" key="1">
    <source>
        <dbReference type="ARBA" id="ARBA00022630"/>
    </source>
</evidence>